<feature type="transmembrane region" description="Helical" evidence="5">
    <location>
        <begin position="76"/>
        <end position="93"/>
    </location>
</feature>
<evidence type="ECO:0000313" key="7">
    <source>
        <dbReference type="Proteomes" id="UP000260812"/>
    </source>
</evidence>
<feature type="transmembrane region" description="Helical" evidence="5">
    <location>
        <begin position="12"/>
        <end position="39"/>
    </location>
</feature>
<keyword evidence="7" id="KW-1185">Reference proteome</keyword>
<dbReference type="EMBL" id="QVLV01000034">
    <property type="protein sequence ID" value="RGE55925.1"/>
    <property type="molecule type" value="Genomic_DNA"/>
</dbReference>
<keyword evidence="2 5" id="KW-0812">Transmembrane</keyword>
<keyword evidence="3 5" id="KW-1133">Transmembrane helix</keyword>
<proteinExistence type="predicted"/>
<evidence type="ECO:0000256" key="2">
    <source>
        <dbReference type="ARBA" id="ARBA00022692"/>
    </source>
</evidence>
<organism evidence="6 7">
    <name type="scientific">Eisenbergiella massiliensis</name>
    <dbReference type="NCBI Taxonomy" id="1720294"/>
    <lineage>
        <taxon>Bacteria</taxon>
        <taxon>Bacillati</taxon>
        <taxon>Bacillota</taxon>
        <taxon>Clostridia</taxon>
        <taxon>Lachnospirales</taxon>
        <taxon>Lachnospiraceae</taxon>
        <taxon>Eisenbergiella</taxon>
    </lineage>
</organism>
<accession>A0A3E3HW10</accession>
<dbReference type="GeneID" id="97990414"/>
<gene>
    <name evidence="6" type="ORF">DXC51_27075</name>
</gene>
<dbReference type="GO" id="GO:0016020">
    <property type="term" value="C:membrane"/>
    <property type="evidence" value="ECO:0007669"/>
    <property type="project" value="UniProtKB-SubCell"/>
</dbReference>
<reference evidence="6" key="1">
    <citation type="submission" date="2018-08" db="EMBL/GenBank/DDBJ databases">
        <title>A genome reference for cultivated species of the human gut microbiota.</title>
        <authorList>
            <person name="Zou Y."/>
            <person name="Xue W."/>
            <person name="Luo G."/>
        </authorList>
    </citation>
    <scope>NUCLEOTIDE SEQUENCE [LARGE SCALE GENOMIC DNA]</scope>
    <source>
        <strain evidence="6">TF05-5AC</strain>
    </source>
</reference>
<evidence type="ECO:0000256" key="5">
    <source>
        <dbReference type="SAM" id="Phobius"/>
    </source>
</evidence>
<evidence type="ECO:0000256" key="1">
    <source>
        <dbReference type="ARBA" id="ARBA00004141"/>
    </source>
</evidence>
<comment type="caution">
    <text evidence="6">The sequence shown here is derived from an EMBL/GenBank/DDBJ whole genome shotgun (WGS) entry which is preliminary data.</text>
</comment>
<comment type="subcellular location">
    <subcellularLocation>
        <location evidence="1">Membrane</location>
        <topology evidence="1">Multi-pass membrane protein</topology>
    </subcellularLocation>
</comment>
<dbReference type="RefSeq" id="WP_117545808.1">
    <property type="nucleotide sequence ID" value="NZ_QVLV01000034.1"/>
</dbReference>
<dbReference type="AlphaFoldDB" id="A0A3E3HW10"/>
<evidence type="ECO:0000313" key="6">
    <source>
        <dbReference type="EMBL" id="RGE55925.1"/>
    </source>
</evidence>
<evidence type="ECO:0000256" key="4">
    <source>
        <dbReference type="ARBA" id="ARBA00023136"/>
    </source>
</evidence>
<dbReference type="Proteomes" id="UP000260812">
    <property type="component" value="Unassembled WGS sequence"/>
</dbReference>
<keyword evidence="4 5" id="KW-0472">Membrane</keyword>
<protein>
    <submittedName>
        <fullName evidence="6">Holin</fullName>
    </submittedName>
</protein>
<dbReference type="Pfam" id="PF05105">
    <property type="entry name" value="Phage_holin_4_1"/>
    <property type="match status" value="1"/>
</dbReference>
<feature type="transmembrane region" description="Helical" evidence="5">
    <location>
        <begin position="99"/>
        <end position="119"/>
    </location>
</feature>
<evidence type="ECO:0000256" key="3">
    <source>
        <dbReference type="ARBA" id="ARBA00022989"/>
    </source>
</evidence>
<name>A0A3E3HW10_9FIRM</name>
<dbReference type="NCBIfam" id="TIGR01593">
    <property type="entry name" value="holin_tox_secr"/>
    <property type="match status" value="1"/>
</dbReference>
<dbReference type="InterPro" id="IPR006480">
    <property type="entry name" value="Phage_holin_4_1"/>
</dbReference>
<sequence length="161" mass="17435">MKQVYFTVQAGAAALLAWLSARLGLLLPVLIILAGMMVLDYITGMLASKTEALEHPEDPSYGWNSRRGTAGIIKKVGYLCIIAVAMVVDWIILNVASQAGIEIGLKAFFGLLVAIWYVLNELLSIIENAGRMGANVPTWLSRYVAVLKNKIDTQGNGKGLE</sequence>